<dbReference type="PANTHER" id="PTHR11319:SF35">
    <property type="entry name" value="OUTER MEMBRANE PROTEIN PMPC-RELATED"/>
    <property type="match status" value="1"/>
</dbReference>
<proteinExistence type="predicted"/>
<dbReference type="AlphaFoldDB" id="A0A5N1J7C4"/>
<organism evidence="1 2">
    <name type="scientific">Larkinella humicola</name>
    <dbReference type="NCBI Taxonomy" id="2607654"/>
    <lineage>
        <taxon>Bacteria</taxon>
        <taxon>Pseudomonadati</taxon>
        <taxon>Bacteroidota</taxon>
        <taxon>Cytophagia</taxon>
        <taxon>Cytophagales</taxon>
        <taxon>Spirosomataceae</taxon>
        <taxon>Larkinella</taxon>
    </lineage>
</organism>
<dbReference type="InterPro" id="IPR059226">
    <property type="entry name" value="Choice_anch_Q_dom"/>
</dbReference>
<reference evidence="1 2" key="1">
    <citation type="submission" date="2019-09" db="EMBL/GenBank/DDBJ databases">
        <title>Genome Sequence of Larkinella sp MA1.</title>
        <authorList>
            <person name="Srinivasan S."/>
        </authorList>
    </citation>
    <scope>NUCLEOTIDE SEQUENCE [LARGE SCALE GENOMIC DNA]</scope>
    <source>
        <strain evidence="1 2">MA1</strain>
    </source>
</reference>
<accession>A0A5N1J7C4</accession>
<dbReference type="InterPro" id="IPR013783">
    <property type="entry name" value="Ig-like_fold"/>
</dbReference>
<dbReference type="SUPFAM" id="SSF49313">
    <property type="entry name" value="Cadherin-like"/>
    <property type="match status" value="1"/>
</dbReference>
<dbReference type="SUPFAM" id="SSF51126">
    <property type="entry name" value="Pectin lyase-like"/>
    <property type="match status" value="2"/>
</dbReference>
<dbReference type="InterPro" id="IPR015919">
    <property type="entry name" value="Cadherin-like_sf"/>
</dbReference>
<name>A0A5N1J7C4_9BACT</name>
<sequence>MKKRFTSLFPTEAIAALRTRFLLLGCLLGFSLIVSAQTTTRFVSTTGTNSNPATATSWATATADLQGAINSLSAGGEVWVAGGTYKPTTGTNRDISFSLKNNVAIYGGFVGTEANRSERPALNLTTPSSTTLSGDIGTVGDPADNSYHVIFNSGITSTAILNGFVITGGNASFNNLSNFRATGGGMLNANSNPTLINCRFISNTSFSGGGGIYNYAYSNPNLTNCSFMLNTATDGGGVYNTDSSPSLTNCSFTSNTATNGGGMLNGTECYPILTNCSFMLNTATDGGGVYNYSAASPSLTNCSFTSNTAVDVAGGMFNVNSSPSLTSCRFTSNTAGSFGGGMVSQSSSFSLTNCSFTSNTASYGGGIVTNNSSSSLINCSFTSNTAINSTGGGFFNSTFSNTNLINCIFWNNGGSNSIYVDATSATTASYSLFETSVTNYTGSHNLTTATSPFVSSDNLQLTACSAAVNAGDPASATAVSGPYSVTALPQTDLAGNPRIYGNRVDMGAYEFQGEPGAITVSTLASSASVTIGQAISLSATVTGGSNLSYGWAAPAGANLSSTTTNPVSATLLTTGPKAFTVTVTNLSSGCTATSSVTVTGNTAPTATITPSSATLTCASPTVSLTASGGSSYRWDDNSTNAIRTVSAAGPYSVTVTADGGCSASTSITVSGNTSTPAPPNLTSTTVTQGAPTVNLTASNCAGTLTWNGPGGSSGTGAISVQTTNPGTFVYQATCNVGGCVSDPASVTVVVTAPTVTGSFDGFIYGGDCTSFRGWAWDRNKPNTAILVEILVDSESKGTILANEFRQDLKDGGKGNGIHAFRWTIPDELKDGEVHTLSATVVGSGFTLKDGPKTIRCQNGTPPPPPNKPPVAPTMTPLTTQQGVTFTTTLPVFTDPENGALSYALAGLPAGLTFTSGTRQISGKTEIAGSFALTYSATDEKGAMNSVSFNLTVNPAETVVTGSFEGYLDKLDCGGIRGWVWDRNKPNTPVTVEFYLEPSPGTITPLGSTLANIYRVDLKEAGKGNGAHAYNFTPPGSVTNGTRVLARVLGSTFVLKGSPKEYQCNAPTRLSAESTSDLQVTVLGNPVSNQVEVEIRGAEGKPLHVQLTDVNGHLVSEQQVKQASRVEHHRLPVFHQAPGMLLLRVSTPTQQKTVKILKGK</sequence>
<dbReference type="Gene3D" id="2.60.40.10">
    <property type="entry name" value="Immunoglobulins"/>
    <property type="match status" value="1"/>
</dbReference>
<dbReference type="PANTHER" id="PTHR11319">
    <property type="entry name" value="G PROTEIN-COUPLED RECEPTOR-RELATED"/>
    <property type="match status" value="1"/>
</dbReference>
<dbReference type="Gene3D" id="2.160.20.10">
    <property type="entry name" value="Single-stranded right-handed beta-helix, Pectin lyase-like"/>
    <property type="match status" value="1"/>
</dbReference>
<dbReference type="Proteomes" id="UP000326344">
    <property type="component" value="Unassembled WGS sequence"/>
</dbReference>
<dbReference type="InterPro" id="IPR026444">
    <property type="entry name" value="Secre_tail"/>
</dbReference>
<dbReference type="InterPro" id="IPR012334">
    <property type="entry name" value="Pectin_lyas_fold"/>
</dbReference>
<dbReference type="NCBIfam" id="TIGR04183">
    <property type="entry name" value="Por_Secre_tail"/>
    <property type="match status" value="1"/>
</dbReference>
<dbReference type="InterPro" id="IPR011050">
    <property type="entry name" value="Pectin_lyase_fold/virulence"/>
</dbReference>
<evidence type="ECO:0000313" key="2">
    <source>
        <dbReference type="Proteomes" id="UP000326344"/>
    </source>
</evidence>
<dbReference type="GO" id="GO:0005509">
    <property type="term" value="F:calcium ion binding"/>
    <property type="evidence" value="ECO:0007669"/>
    <property type="project" value="InterPro"/>
</dbReference>
<evidence type="ECO:0000313" key="1">
    <source>
        <dbReference type="EMBL" id="KAA9346688.1"/>
    </source>
</evidence>
<dbReference type="GO" id="GO:0016020">
    <property type="term" value="C:membrane"/>
    <property type="evidence" value="ECO:0007669"/>
    <property type="project" value="InterPro"/>
</dbReference>
<keyword evidence="2" id="KW-1185">Reference proteome</keyword>
<dbReference type="Pfam" id="PF05345">
    <property type="entry name" value="He_PIG"/>
    <property type="match status" value="1"/>
</dbReference>
<dbReference type="NCBIfam" id="NF041518">
    <property type="entry name" value="choice_anch_Q"/>
    <property type="match status" value="1"/>
</dbReference>
<dbReference type="RefSeq" id="WP_150880913.1">
    <property type="nucleotide sequence ID" value="NZ_VTWS01000009.1"/>
</dbReference>
<protein>
    <submittedName>
        <fullName evidence="1">T9SS type A sorting domain-containing protein</fullName>
    </submittedName>
</protein>
<comment type="caution">
    <text evidence="1">The sequence shown here is derived from an EMBL/GenBank/DDBJ whole genome shotgun (WGS) entry which is preliminary data.</text>
</comment>
<gene>
    <name evidence="1" type="ORF">F0P93_27140</name>
</gene>
<dbReference type="EMBL" id="VTWS01000009">
    <property type="protein sequence ID" value="KAA9346688.1"/>
    <property type="molecule type" value="Genomic_DNA"/>
</dbReference>